<dbReference type="EMBL" id="JANHOG010000594">
    <property type="protein sequence ID" value="KAJ3552976.1"/>
    <property type="molecule type" value="Genomic_DNA"/>
</dbReference>
<gene>
    <name evidence="1" type="ORF">NM688_g3871</name>
</gene>
<proteinExistence type="predicted"/>
<reference evidence="1" key="1">
    <citation type="submission" date="2022-07" db="EMBL/GenBank/DDBJ databases">
        <title>Genome Sequence of Phlebia brevispora.</title>
        <authorList>
            <person name="Buettner E."/>
        </authorList>
    </citation>
    <scope>NUCLEOTIDE SEQUENCE</scope>
    <source>
        <strain evidence="1">MPL23</strain>
    </source>
</reference>
<keyword evidence="2" id="KW-1185">Reference proteome</keyword>
<evidence type="ECO:0000313" key="1">
    <source>
        <dbReference type="EMBL" id="KAJ3552976.1"/>
    </source>
</evidence>
<name>A0ACC1T4W3_9APHY</name>
<dbReference type="Proteomes" id="UP001148662">
    <property type="component" value="Unassembled WGS sequence"/>
</dbReference>
<comment type="caution">
    <text evidence="1">The sequence shown here is derived from an EMBL/GenBank/DDBJ whole genome shotgun (WGS) entry which is preliminary data.</text>
</comment>
<organism evidence="1 2">
    <name type="scientific">Phlebia brevispora</name>
    <dbReference type="NCBI Taxonomy" id="194682"/>
    <lineage>
        <taxon>Eukaryota</taxon>
        <taxon>Fungi</taxon>
        <taxon>Dikarya</taxon>
        <taxon>Basidiomycota</taxon>
        <taxon>Agaricomycotina</taxon>
        <taxon>Agaricomycetes</taxon>
        <taxon>Polyporales</taxon>
        <taxon>Meruliaceae</taxon>
        <taxon>Phlebia</taxon>
    </lineage>
</organism>
<sequence length="228" mass="25667">MLWEVCQDFGLERPIRSFEVVSEVTNSWLADKTVNMLMAKKTPLASKLSRAAIPTSSPLCSGFVQHEYKKGKWQKRWMELREHSLWLSKREGGKDQVMLCSMNNFDAYVVTRVTKAPKGYVFAVKSTDNITYFESTDDYLHMFSVSEKEGENWLEKILLARSYIIHQERNIIAGPNPAGVGASLSRAGTRKRTAAQHLVNFGQPVTAEAPPTTTAVFEPGSLLAKRTH</sequence>
<protein>
    <submittedName>
        <fullName evidence="1">Uncharacterized protein</fullName>
    </submittedName>
</protein>
<accession>A0ACC1T4W3</accession>
<evidence type="ECO:0000313" key="2">
    <source>
        <dbReference type="Proteomes" id="UP001148662"/>
    </source>
</evidence>